<evidence type="ECO:0000259" key="9">
    <source>
        <dbReference type="PROSITE" id="PS51471"/>
    </source>
</evidence>
<keyword evidence="5 10" id="KW-0223">Dioxygenase</keyword>
<dbReference type="PANTHER" id="PTHR31212">
    <property type="entry name" value="ALPHA-KETOGLUTARATE-DEPENDENT DIOXYGENASE ALKB HOMOLOG 3"/>
    <property type="match status" value="1"/>
</dbReference>
<dbReference type="GO" id="GO:0016787">
    <property type="term" value="F:hydrolase activity"/>
    <property type="evidence" value="ECO:0007669"/>
    <property type="project" value="UniProtKB-ARBA"/>
</dbReference>
<dbReference type="Pfam" id="PF13532">
    <property type="entry name" value="2OG-FeII_Oxy_2"/>
    <property type="match status" value="1"/>
</dbReference>
<keyword evidence="6" id="KW-0560">Oxidoreductase</keyword>
<dbReference type="Proteomes" id="UP000285190">
    <property type="component" value="Unassembled WGS sequence"/>
</dbReference>
<evidence type="ECO:0000256" key="6">
    <source>
        <dbReference type="ARBA" id="ARBA00023002"/>
    </source>
</evidence>
<dbReference type="PANTHER" id="PTHR31212:SF4">
    <property type="entry name" value="ALPHA-KETOGLUTARATE-DEPENDENT DIOXYGENASE ALKB HOMOLOG 3"/>
    <property type="match status" value="1"/>
</dbReference>
<dbReference type="SUPFAM" id="SSF51197">
    <property type="entry name" value="Clavaminate synthase-like"/>
    <property type="match status" value="1"/>
</dbReference>
<name>A0A418X325_9BURK</name>
<dbReference type="InterPro" id="IPR037151">
    <property type="entry name" value="AlkB-like_sf"/>
</dbReference>
<keyword evidence="2" id="KW-0479">Metal-binding</keyword>
<keyword evidence="8" id="KW-0234">DNA repair</keyword>
<keyword evidence="3" id="KW-0227">DNA damage</keyword>
<dbReference type="RefSeq" id="WP_119739847.1">
    <property type="nucleotide sequence ID" value="NZ_QYUN01000002.1"/>
</dbReference>
<keyword evidence="4" id="KW-0460">Magnesium</keyword>
<dbReference type="AlphaFoldDB" id="A0A418X325"/>
<evidence type="ECO:0000313" key="10">
    <source>
        <dbReference type="EMBL" id="RJG06878.1"/>
    </source>
</evidence>
<comment type="cofactor">
    <cofactor evidence="1">
        <name>Fe(2+)</name>
        <dbReference type="ChEBI" id="CHEBI:29033"/>
    </cofactor>
</comment>
<evidence type="ECO:0000256" key="7">
    <source>
        <dbReference type="ARBA" id="ARBA00023004"/>
    </source>
</evidence>
<dbReference type="InterPro" id="IPR032854">
    <property type="entry name" value="ALKBH3"/>
</dbReference>
<organism evidence="10 11">
    <name type="scientific">Noviherbaspirillum cavernae</name>
    <dbReference type="NCBI Taxonomy" id="2320862"/>
    <lineage>
        <taxon>Bacteria</taxon>
        <taxon>Pseudomonadati</taxon>
        <taxon>Pseudomonadota</taxon>
        <taxon>Betaproteobacteria</taxon>
        <taxon>Burkholderiales</taxon>
        <taxon>Oxalobacteraceae</taxon>
        <taxon>Noviherbaspirillum</taxon>
    </lineage>
</organism>
<proteinExistence type="predicted"/>
<keyword evidence="11" id="KW-1185">Reference proteome</keyword>
<dbReference type="GO" id="GO:0046872">
    <property type="term" value="F:metal ion binding"/>
    <property type="evidence" value="ECO:0007669"/>
    <property type="project" value="UniProtKB-KW"/>
</dbReference>
<evidence type="ECO:0000256" key="5">
    <source>
        <dbReference type="ARBA" id="ARBA00022964"/>
    </source>
</evidence>
<evidence type="ECO:0000256" key="8">
    <source>
        <dbReference type="ARBA" id="ARBA00023204"/>
    </source>
</evidence>
<feature type="domain" description="Fe2OG dioxygenase" evidence="9">
    <location>
        <begin position="105"/>
        <end position="204"/>
    </location>
</feature>
<dbReference type="GO" id="GO:0140097">
    <property type="term" value="F:catalytic activity, acting on DNA"/>
    <property type="evidence" value="ECO:0007669"/>
    <property type="project" value="UniProtKB-ARBA"/>
</dbReference>
<dbReference type="FunFam" id="2.60.120.590:FF:000004">
    <property type="entry name" value="DNA oxidative demethylase ALKBH2"/>
    <property type="match status" value="1"/>
</dbReference>
<keyword evidence="7" id="KW-0408">Iron</keyword>
<accession>A0A418X325</accession>
<evidence type="ECO:0000256" key="4">
    <source>
        <dbReference type="ARBA" id="ARBA00022842"/>
    </source>
</evidence>
<dbReference type="GO" id="GO:0006307">
    <property type="term" value="P:DNA alkylation repair"/>
    <property type="evidence" value="ECO:0007669"/>
    <property type="project" value="InterPro"/>
</dbReference>
<evidence type="ECO:0000313" key="11">
    <source>
        <dbReference type="Proteomes" id="UP000285190"/>
    </source>
</evidence>
<dbReference type="InterPro" id="IPR027450">
    <property type="entry name" value="AlkB-like"/>
</dbReference>
<dbReference type="OrthoDB" id="190276at2"/>
<reference evidence="10 11" key="1">
    <citation type="submission" date="2018-09" db="EMBL/GenBank/DDBJ databases">
        <authorList>
            <person name="Zhu H."/>
        </authorList>
    </citation>
    <scope>NUCLEOTIDE SEQUENCE [LARGE SCALE GENOMIC DNA]</scope>
    <source>
        <strain evidence="10 11">K2R10-39</strain>
    </source>
</reference>
<evidence type="ECO:0000256" key="2">
    <source>
        <dbReference type="ARBA" id="ARBA00022723"/>
    </source>
</evidence>
<dbReference type="Gene3D" id="2.60.120.590">
    <property type="entry name" value="Alpha-ketoglutarate-dependent dioxygenase AlkB-like"/>
    <property type="match status" value="1"/>
</dbReference>
<sequence length="207" mass="23715">MNGELFDEVPLLETIPMADADVRFMRRFYGPALAAQHMRVLLDEIAWRQETIVLWGQQHLQPRLSAWYGDAGSRYSYSGITLEPHPWTATLLRIKGDIEQVTGHRFNSVLLNLYRNERDGMGWHSDDEAELGPEPVIASLSLGEARIFHFRHRTRKTGKPISLTLIDGSLLVMAGTTQKFWRHAVDKESVSRDARINLTFRHIVPAR</sequence>
<dbReference type="InterPro" id="IPR005123">
    <property type="entry name" value="Oxoglu/Fe-dep_dioxygenase_dom"/>
</dbReference>
<dbReference type="GO" id="GO:0032451">
    <property type="term" value="F:demethylase activity"/>
    <property type="evidence" value="ECO:0007669"/>
    <property type="project" value="UniProtKB-ARBA"/>
</dbReference>
<dbReference type="EMBL" id="QYUN01000002">
    <property type="protein sequence ID" value="RJG06878.1"/>
    <property type="molecule type" value="Genomic_DNA"/>
</dbReference>
<evidence type="ECO:0000256" key="1">
    <source>
        <dbReference type="ARBA" id="ARBA00001954"/>
    </source>
</evidence>
<gene>
    <name evidence="10" type="ORF">D3870_13505</name>
</gene>
<dbReference type="PROSITE" id="PS51471">
    <property type="entry name" value="FE2OG_OXY"/>
    <property type="match status" value="1"/>
</dbReference>
<comment type="caution">
    <text evidence="10">The sequence shown here is derived from an EMBL/GenBank/DDBJ whole genome shotgun (WGS) entry which is preliminary data.</text>
</comment>
<protein>
    <submittedName>
        <fullName evidence="10">Alpha-ketoglutarate-dependent dioxygenase AlkB</fullName>
    </submittedName>
</protein>
<dbReference type="GO" id="GO:0016705">
    <property type="term" value="F:oxidoreductase activity, acting on paired donors, with incorporation or reduction of molecular oxygen"/>
    <property type="evidence" value="ECO:0007669"/>
    <property type="project" value="UniProtKB-ARBA"/>
</dbReference>
<evidence type="ECO:0000256" key="3">
    <source>
        <dbReference type="ARBA" id="ARBA00022763"/>
    </source>
</evidence>
<dbReference type="GO" id="GO:0051213">
    <property type="term" value="F:dioxygenase activity"/>
    <property type="evidence" value="ECO:0007669"/>
    <property type="project" value="UniProtKB-KW"/>
</dbReference>